<sequence>MPFSDRTFLKKKNMLHADRLSRRRRTDDVFPKRGLAMDRHRSKHEDHRRYASDVLLNTGAGVGVYAGPHEHYDYTLGDWLEHFSPSEETVDNCLQQALMATAVMHGEMAMAHSRLRPSAVRLAAPNPRHRNSFRLYRMGDREFHLRCDAPHVMLDGFHDTVVYDAVIDPDHGERGTPVGVAVRTKRGACGWGVDAGVSDTDVVPASRRDRRMPRMFPVKEFADCTAEVARAFSPLSKTAARIASDIEAADLSSRDAGWATRPDAVCARYFPELRNPPRGCALAEIVSWTPDC</sequence>
<dbReference type="Proteomes" id="UP000171816">
    <property type="component" value="Segment"/>
</dbReference>
<evidence type="ECO:0000313" key="2">
    <source>
        <dbReference type="Proteomes" id="UP000171816"/>
    </source>
</evidence>
<protein>
    <submittedName>
        <fullName evidence="1">Uncharacterized protein</fullName>
    </submittedName>
</protein>
<gene>
    <name evidence="1" type="ORF">GGRV_ORF3L</name>
</gene>
<name>A0A0D3R3A8_FRG3V</name>
<accession>A0A0D3R3A8</accession>
<evidence type="ECO:0000313" key="1">
    <source>
        <dbReference type="EMBL" id="AJR29161.1"/>
    </source>
</evidence>
<organism evidence="1 2">
    <name type="scientific">German gecko ranavirus</name>
    <dbReference type="NCBI Taxonomy" id="1620702"/>
    <lineage>
        <taxon>Viruses</taxon>
        <taxon>Varidnaviria</taxon>
        <taxon>Bamfordvirae</taxon>
        <taxon>Nucleocytoviricota</taxon>
        <taxon>Megaviricetes</taxon>
        <taxon>Pimascovirales</taxon>
        <taxon>Pimascovirales incertae sedis</taxon>
        <taxon>Iridoviridae</taxon>
        <taxon>Alphairidovirinae</taxon>
        <taxon>Ranavirus</taxon>
        <taxon>Ranavirus rana1</taxon>
        <taxon>Frog virus 3</taxon>
    </lineage>
</organism>
<reference evidence="1 2" key="1">
    <citation type="journal article" date="2015" name="PLoS ONE">
        <title>Phylogeny and differentiation of reptilian and amphibian ranaviruses detected in europe.</title>
        <authorList>
            <person name="Stohr A.C."/>
            <person name="Lopez-Bueno A."/>
            <person name="Blahak S."/>
            <person name="Caeiro M.F."/>
            <person name="Rosa G.M."/>
            <person name="Alves de Matos A.P."/>
            <person name="Martel A."/>
            <person name="Alejo A."/>
            <person name="Marschang R.E."/>
        </authorList>
    </citation>
    <scope>NUCLEOTIDE SEQUENCE [LARGE SCALE GENOMIC DNA]</scope>
    <source>
        <strain evidence="1">2000/99</strain>
    </source>
</reference>
<proteinExistence type="predicted"/>
<dbReference type="EMBL" id="KP266742">
    <property type="protein sequence ID" value="AJR29161.1"/>
    <property type="molecule type" value="Genomic_DNA"/>
</dbReference>